<comment type="caution">
    <text evidence="2">The sequence shown here is derived from an EMBL/GenBank/DDBJ whole genome shotgun (WGS) entry which is preliminary data.</text>
</comment>
<dbReference type="EMBL" id="JACHMN010000003">
    <property type="protein sequence ID" value="MBB5873538.1"/>
    <property type="molecule type" value="Genomic_DNA"/>
</dbReference>
<proteinExistence type="predicted"/>
<dbReference type="RefSeq" id="WP_184844880.1">
    <property type="nucleotide sequence ID" value="NZ_JACHMN010000003.1"/>
</dbReference>
<organism evidence="2 3">
    <name type="scientific">Allocatelliglobosispora scoriae</name>
    <dbReference type="NCBI Taxonomy" id="643052"/>
    <lineage>
        <taxon>Bacteria</taxon>
        <taxon>Bacillati</taxon>
        <taxon>Actinomycetota</taxon>
        <taxon>Actinomycetes</taxon>
        <taxon>Micromonosporales</taxon>
        <taxon>Micromonosporaceae</taxon>
        <taxon>Allocatelliglobosispora</taxon>
    </lineage>
</organism>
<name>A0A841C1B7_9ACTN</name>
<dbReference type="AlphaFoldDB" id="A0A841C1B7"/>
<feature type="chain" id="PRO_5032602991" description="Secreted protein" evidence="1">
    <location>
        <begin position="31"/>
        <end position="147"/>
    </location>
</feature>
<evidence type="ECO:0000256" key="1">
    <source>
        <dbReference type="SAM" id="SignalP"/>
    </source>
</evidence>
<sequence length="147" mass="15918">MPHLSRVLRLPAVAALVALLVAVAPSTASAGATAREGIDSKALATICAALQGEFRQDPKSPYPYGCELPEGSIRCEKSARCGYFRLDDLPPLQESCGRVGGKYHQLLLDYTCWVRDLEIQVICDVDGDCGVGHEQPMPHENPVRTRA</sequence>
<evidence type="ECO:0008006" key="4">
    <source>
        <dbReference type="Google" id="ProtNLM"/>
    </source>
</evidence>
<feature type="signal peptide" evidence="1">
    <location>
        <begin position="1"/>
        <end position="30"/>
    </location>
</feature>
<protein>
    <recommendedName>
        <fullName evidence="4">Secreted protein</fullName>
    </recommendedName>
</protein>
<evidence type="ECO:0000313" key="3">
    <source>
        <dbReference type="Proteomes" id="UP000587527"/>
    </source>
</evidence>
<reference evidence="2 3" key="1">
    <citation type="submission" date="2020-08" db="EMBL/GenBank/DDBJ databases">
        <title>Sequencing the genomes of 1000 actinobacteria strains.</title>
        <authorList>
            <person name="Klenk H.-P."/>
        </authorList>
    </citation>
    <scope>NUCLEOTIDE SEQUENCE [LARGE SCALE GENOMIC DNA]</scope>
    <source>
        <strain evidence="2 3">DSM 45362</strain>
    </source>
</reference>
<dbReference type="Proteomes" id="UP000587527">
    <property type="component" value="Unassembled WGS sequence"/>
</dbReference>
<keyword evidence="1" id="KW-0732">Signal</keyword>
<gene>
    <name evidence="2" type="ORF">F4553_006972</name>
</gene>
<evidence type="ECO:0000313" key="2">
    <source>
        <dbReference type="EMBL" id="MBB5873538.1"/>
    </source>
</evidence>
<accession>A0A841C1B7</accession>
<keyword evidence="3" id="KW-1185">Reference proteome</keyword>